<evidence type="ECO:0000256" key="1">
    <source>
        <dbReference type="SAM" id="MobiDB-lite"/>
    </source>
</evidence>
<keyword evidence="3" id="KW-1185">Reference proteome</keyword>
<protein>
    <submittedName>
        <fullName evidence="2">Uncharacterized protein</fullName>
    </submittedName>
</protein>
<feature type="non-terminal residue" evidence="2">
    <location>
        <position position="103"/>
    </location>
</feature>
<evidence type="ECO:0000313" key="3">
    <source>
        <dbReference type="Proteomes" id="UP000485058"/>
    </source>
</evidence>
<feature type="non-terminal residue" evidence="2">
    <location>
        <position position="1"/>
    </location>
</feature>
<proteinExistence type="predicted"/>
<feature type="region of interest" description="Disordered" evidence="1">
    <location>
        <begin position="1"/>
        <end position="103"/>
    </location>
</feature>
<dbReference type="EMBL" id="BLLF01004410">
    <property type="protein sequence ID" value="GFH29552.1"/>
    <property type="molecule type" value="Genomic_DNA"/>
</dbReference>
<organism evidence="2 3">
    <name type="scientific">Haematococcus lacustris</name>
    <name type="common">Green alga</name>
    <name type="synonym">Haematococcus pluvialis</name>
    <dbReference type="NCBI Taxonomy" id="44745"/>
    <lineage>
        <taxon>Eukaryota</taxon>
        <taxon>Viridiplantae</taxon>
        <taxon>Chlorophyta</taxon>
        <taxon>core chlorophytes</taxon>
        <taxon>Chlorophyceae</taxon>
        <taxon>CS clade</taxon>
        <taxon>Chlamydomonadales</taxon>
        <taxon>Haematococcaceae</taxon>
        <taxon>Haematococcus</taxon>
    </lineage>
</organism>
<name>A0A6A0AAF1_HAELA</name>
<dbReference type="Proteomes" id="UP000485058">
    <property type="component" value="Unassembled WGS sequence"/>
</dbReference>
<sequence length="103" mass="10198">MSTCQPNHQAPPPAPGSSQLSRHLPGGQPEAHHRDPGHLGCNVRGVPGPQVDMAAGEAVRSPGQGAGAVLQEEGDGGVVQEAPPPCQAAGGPGAKTGCRAGWC</sequence>
<reference evidence="2 3" key="1">
    <citation type="submission" date="2020-02" db="EMBL/GenBank/DDBJ databases">
        <title>Draft genome sequence of Haematococcus lacustris strain NIES-144.</title>
        <authorList>
            <person name="Morimoto D."/>
            <person name="Nakagawa S."/>
            <person name="Yoshida T."/>
            <person name="Sawayama S."/>
        </authorList>
    </citation>
    <scope>NUCLEOTIDE SEQUENCE [LARGE SCALE GENOMIC DNA]</scope>
    <source>
        <strain evidence="2 3">NIES-144</strain>
    </source>
</reference>
<comment type="caution">
    <text evidence="2">The sequence shown here is derived from an EMBL/GenBank/DDBJ whole genome shotgun (WGS) entry which is preliminary data.</text>
</comment>
<dbReference type="AlphaFoldDB" id="A0A6A0AAF1"/>
<gene>
    <name evidence="2" type="ORF">HaLaN_28235</name>
</gene>
<accession>A0A6A0AAF1</accession>
<evidence type="ECO:0000313" key="2">
    <source>
        <dbReference type="EMBL" id="GFH29552.1"/>
    </source>
</evidence>